<protein>
    <recommendedName>
        <fullName evidence="2">DUF6535 domain-containing protein</fullName>
    </recommendedName>
</protein>
<organism evidence="3 4">
    <name type="scientific">Exidia glandulosa HHB12029</name>
    <dbReference type="NCBI Taxonomy" id="1314781"/>
    <lineage>
        <taxon>Eukaryota</taxon>
        <taxon>Fungi</taxon>
        <taxon>Dikarya</taxon>
        <taxon>Basidiomycota</taxon>
        <taxon>Agaricomycotina</taxon>
        <taxon>Agaricomycetes</taxon>
        <taxon>Auriculariales</taxon>
        <taxon>Exidiaceae</taxon>
        <taxon>Exidia</taxon>
    </lineage>
</organism>
<dbReference type="InParanoid" id="A0A165BQL6"/>
<proteinExistence type="predicted"/>
<keyword evidence="1" id="KW-0812">Transmembrane</keyword>
<accession>A0A165BQL6</accession>
<dbReference type="EMBL" id="KV426422">
    <property type="protein sequence ID" value="KZV81072.1"/>
    <property type="molecule type" value="Genomic_DNA"/>
</dbReference>
<keyword evidence="1" id="KW-0472">Membrane</keyword>
<dbReference type="Proteomes" id="UP000077266">
    <property type="component" value="Unassembled WGS sequence"/>
</dbReference>
<feature type="non-terminal residue" evidence="3">
    <location>
        <position position="154"/>
    </location>
</feature>
<keyword evidence="4" id="KW-1185">Reference proteome</keyword>
<dbReference type="Pfam" id="PF20153">
    <property type="entry name" value="DUF6535"/>
    <property type="match status" value="1"/>
</dbReference>
<feature type="transmembrane region" description="Helical" evidence="1">
    <location>
        <begin position="124"/>
        <end position="148"/>
    </location>
</feature>
<evidence type="ECO:0000313" key="3">
    <source>
        <dbReference type="EMBL" id="KZV81072.1"/>
    </source>
</evidence>
<dbReference type="InterPro" id="IPR045338">
    <property type="entry name" value="DUF6535"/>
</dbReference>
<evidence type="ECO:0000313" key="4">
    <source>
        <dbReference type="Proteomes" id="UP000077266"/>
    </source>
</evidence>
<feature type="domain" description="DUF6535" evidence="2">
    <location>
        <begin position="1"/>
        <end position="148"/>
    </location>
</feature>
<dbReference type="AlphaFoldDB" id="A0A165BQL6"/>
<reference evidence="3 4" key="1">
    <citation type="journal article" date="2016" name="Mol. Biol. Evol.">
        <title>Comparative Genomics of Early-Diverging Mushroom-Forming Fungi Provides Insights into the Origins of Lignocellulose Decay Capabilities.</title>
        <authorList>
            <person name="Nagy L.G."/>
            <person name="Riley R."/>
            <person name="Tritt A."/>
            <person name="Adam C."/>
            <person name="Daum C."/>
            <person name="Floudas D."/>
            <person name="Sun H."/>
            <person name="Yadav J.S."/>
            <person name="Pangilinan J."/>
            <person name="Larsson K.H."/>
            <person name="Matsuura K."/>
            <person name="Barry K."/>
            <person name="Labutti K."/>
            <person name="Kuo R."/>
            <person name="Ohm R.A."/>
            <person name="Bhattacharya S.S."/>
            <person name="Shirouzu T."/>
            <person name="Yoshinaga Y."/>
            <person name="Martin F.M."/>
            <person name="Grigoriev I.V."/>
            <person name="Hibbett D.S."/>
        </authorList>
    </citation>
    <scope>NUCLEOTIDE SEQUENCE [LARGE SCALE GENOMIC DNA]</scope>
    <source>
        <strain evidence="3 4">HHB12029</strain>
    </source>
</reference>
<evidence type="ECO:0000256" key="1">
    <source>
        <dbReference type="SAM" id="Phobius"/>
    </source>
</evidence>
<feature type="non-terminal residue" evidence="3">
    <location>
        <position position="1"/>
    </location>
</feature>
<name>A0A165BQL6_EXIGL</name>
<gene>
    <name evidence="3" type="ORF">EXIGLDRAFT_575789</name>
</gene>
<sequence>GLFSAVVTSFLIESYQRLDFDTEGFIVNALYALVAAQNGTNGSLVLPTPPPLTLSPSVATRWINGLWFMSLLLALAVDLLSILVKQWLRQYKARNSASAASPRQWVHRREYLYQALVTYRVADLISVLPLLLHVALFLFLAGSVAFLWDLDRLI</sequence>
<evidence type="ECO:0000259" key="2">
    <source>
        <dbReference type="Pfam" id="PF20153"/>
    </source>
</evidence>
<keyword evidence="1" id="KW-1133">Transmembrane helix</keyword>
<feature type="transmembrane region" description="Helical" evidence="1">
    <location>
        <begin position="62"/>
        <end position="84"/>
    </location>
</feature>